<sequence length="42" mass="4541">MTNGDAVGKMRTMLKRSESDESASSTRGRVVSVALMARRKIG</sequence>
<evidence type="ECO:0000313" key="3">
    <source>
        <dbReference type="Proteomes" id="UP000827220"/>
    </source>
</evidence>
<reference evidence="2" key="1">
    <citation type="submission" date="2021-06" db="EMBL/GenBank/DDBJ databases">
        <title>Complete genome sequence of Burkholderia cenocepacia phage Paku.</title>
        <authorList>
            <person name="Rezene S."/>
            <person name="Yao G."/>
            <person name="Burrowes B."/>
            <person name="Liu M."/>
            <person name="Gill J."/>
        </authorList>
    </citation>
    <scope>NUCLEOTIDE SEQUENCE</scope>
</reference>
<gene>
    <name evidence="2" type="ORF">CPT_Paku_004</name>
</gene>
<proteinExistence type="predicted"/>
<keyword evidence="3" id="KW-1185">Reference proteome</keyword>
<evidence type="ECO:0000256" key="1">
    <source>
        <dbReference type="SAM" id="MobiDB-lite"/>
    </source>
</evidence>
<dbReference type="EMBL" id="MZ326863">
    <property type="protein sequence ID" value="QYW02298.1"/>
    <property type="molecule type" value="Genomic_DNA"/>
</dbReference>
<feature type="region of interest" description="Disordered" evidence="1">
    <location>
        <begin position="1"/>
        <end position="27"/>
    </location>
</feature>
<dbReference type="Proteomes" id="UP000827220">
    <property type="component" value="Segment"/>
</dbReference>
<organism evidence="2 3">
    <name type="scientific">Burkholderia phage Paku</name>
    <dbReference type="NCBI Taxonomy" id="2859650"/>
    <lineage>
        <taxon>Viruses</taxon>
        <taxon>Duplodnaviria</taxon>
        <taxon>Heunggongvirae</taxon>
        <taxon>Uroviricota</taxon>
        <taxon>Caudoviricetes</taxon>
        <taxon>Autographivirales</taxon>
        <taxon>Autonotataviridae</taxon>
        <taxon>Pakuvirus</taxon>
        <taxon>Pakuvirus paku</taxon>
    </lineage>
</organism>
<evidence type="ECO:0000313" key="2">
    <source>
        <dbReference type="EMBL" id="QYW02298.1"/>
    </source>
</evidence>
<protein>
    <submittedName>
        <fullName evidence="2">Uncharacterized protein</fullName>
    </submittedName>
</protein>
<name>A0AAE7WMP3_9CAUD</name>
<accession>A0AAE7WMP3</accession>